<feature type="region of interest" description="Disordered" evidence="1">
    <location>
        <begin position="304"/>
        <end position="341"/>
    </location>
</feature>
<feature type="compositionally biased region" description="Acidic residues" evidence="1">
    <location>
        <begin position="307"/>
        <end position="341"/>
    </location>
</feature>
<sequence>MVLNIAKSGLVDAELISPALQQEIATGEQPRDDPWANIFPKVHNNPFGNVDFANVDQMVDEQMMGVFDEQDGGIYRCVDCLHEIEDGVCSGCQRVYPAYDDYGWLPGSDSDSDDSQDVGGFAHLYAHLFDGAIETDDESEEEGVMTGEDEDDEDDDSFIVHDLSDGDIDPPVPGAYREDHDHDHDHDHFTVSDGSVDGEDTDEHSNPRLGVRRSRRLATIVDEESDAEGYHSDSDLAEERAAIEREMYGDDGSVPTRLNRYASPVFSDEDEDDEDLTMPYHYYGPGIFAITRYAENVDGYSVQAAASDDDDDDELAYDLGAYDDDDDAEDNGTDYGAYDEY</sequence>
<name>A0AAD5Y9M1_9APHY</name>
<dbReference type="EMBL" id="JANAWD010001185">
    <property type="protein sequence ID" value="KAJ3473984.1"/>
    <property type="molecule type" value="Genomic_DNA"/>
</dbReference>
<feature type="compositionally biased region" description="Basic and acidic residues" evidence="1">
    <location>
        <begin position="228"/>
        <end position="248"/>
    </location>
</feature>
<evidence type="ECO:0000256" key="1">
    <source>
        <dbReference type="SAM" id="MobiDB-lite"/>
    </source>
</evidence>
<feature type="compositionally biased region" description="Acidic residues" evidence="1">
    <location>
        <begin position="134"/>
        <end position="157"/>
    </location>
</feature>
<gene>
    <name evidence="2" type="ORF">NLI96_g12713</name>
</gene>
<proteinExistence type="predicted"/>
<feature type="compositionally biased region" description="Basic and acidic residues" evidence="1">
    <location>
        <begin position="176"/>
        <end position="190"/>
    </location>
</feature>
<evidence type="ECO:0000313" key="2">
    <source>
        <dbReference type="EMBL" id="KAJ3473984.1"/>
    </source>
</evidence>
<feature type="region of interest" description="Disordered" evidence="1">
    <location>
        <begin position="134"/>
        <end position="273"/>
    </location>
</feature>
<comment type="caution">
    <text evidence="2">The sequence shown here is derived from an EMBL/GenBank/DDBJ whole genome shotgun (WGS) entry which is preliminary data.</text>
</comment>
<evidence type="ECO:0000313" key="3">
    <source>
        <dbReference type="Proteomes" id="UP001212997"/>
    </source>
</evidence>
<dbReference type="AlphaFoldDB" id="A0AAD5Y9M1"/>
<reference evidence="2" key="1">
    <citation type="submission" date="2022-07" db="EMBL/GenBank/DDBJ databases">
        <title>Genome Sequence of Physisporinus lineatus.</title>
        <authorList>
            <person name="Buettner E."/>
        </authorList>
    </citation>
    <scope>NUCLEOTIDE SEQUENCE</scope>
    <source>
        <strain evidence="2">VT162</strain>
    </source>
</reference>
<keyword evidence="3" id="KW-1185">Reference proteome</keyword>
<protein>
    <submittedName>
        <fullName evidence="2">Uncharacterized protein</fullName>
    </submittedName>
</protein>
<dbReference type="Proteomes" id="UP001212997">
    <property type="component" value="Unassembled WGS sequence"/>
</dbReference>
<organism evidence="2 3">
    <name type="scientific">Meripilus lineatus</name>
    <dbReference type="NCBI Taxonomy" id="2056292"/>
    <lineage>
        <taxon>Eukaryota</taxon>
        <taxon>Fungi</taxon>
        <taxon>Dikarya</taxon>
        <taxon>Basidiomycota</taxon>
        <taxon>Agaricomycotina</taxon>
        <taxon>Agaricomycetes</taxon>
        <taxon>Polyporales</taxon>
        <taxon>Meripilaceae</taxon>
        <taxon>Meripilus</taxon>
    </lineage>
</organism>
<accession>A0AAD5Y9M1</accession>